<organism evidence="13 14">
    <name type="scientific">Rozella allomycis (strain CSF55)</name>
    <dbReference type="NCBI Taxonomy" id="988480"/>
    <lineage>
        <taxon>Eukaryota</taxon>
        <taxon>Fungi</taxon>
        <taxon>Fungi incertae sedis</taxon>
        <taxon>Cryptomycota</taxon>
        <taxon>Cryptomycota incertae sedis</taxon>
        <taxon>Rozella</taxon>
    </lineage>
</organism>
<evidence type="ECO:0000256" key="9">
    <source>
        <dbReference type="PIRNR" id="PIRNR006621"/>
    </source>
</evidence>
<dbReference type="SUPFAM" id="SSF51395">
    <property type="entry name" value="FMN-linked oxidoreductases"/>
    <property type="match status" value="1"/>
</dbReference>
<evidence type="ECO:0000256" key="1">
    <source>
        <dbReference type="ARBA" id="ARBA00001917"/>
    </source>
</evidence>
<dbReference type="GO" id="GO:0102267">
    <property type="term" value="F:tRNA-dihydrouridine20b synthase activity"/>
    <property type="evidence" value="ECO:0007669"/>
    <property type="project" value="EnsemblFungi"/>
</dbReference>
<evidence type="ECO:0000256" key="7">
    <source>
        <dbReference type="ARBA" id="ARBA00048342"/>
    </source>
</evidence>
<dbReference type="InterPro" id="IPR018517">
    <property type="entry name" value="tRNA_hU_synthase_CS"/>
</dbReference>
<proteinExistence type="inferred from homology"/>
<name>A0A075AYF9_ROZAC</name>
<dbReference type="PIRSF" id="PIRSF006621">
    <property type="entry name" value="Dus"/>
    <property type="match status" value="1"/>
</dbReference>
<dbReference type="OMA" id="WECIEDY"/>
<feature type="active site" description="Proton donor" evidence="10">
    <location>
        <position position="103"/>
    </location>
</feature>
<dbReference type="STRING" id="988480.A0A075AYF9"/>
<feature type="binding site" evidence="11">
    <location>
        <position position="74"/>
    </location>
    <ligand>
        <name>FMN</name>
        <dbReference type="ChEBI" id="CHEBI:58210"/>
    </ligand>
</feature>
<keyword evidence="6 9" id="KW-0560">Oxidoreductase</keyword>
<dbReference type="InterPro" id="IPR001269">
    <property type="entry name" value="DUS_fam"/>
</dbReference>
<gene>
    <name evidence="13" type="ORF">O9G_003628</name>
</gene>
<evidence type="ECO:0000256" key="10">
    <source>
        <dbReference type="PIRSR" id="PIRSR006621-1"/>
    </source>
</evidence>
<dbReference type="HOGENOM" id="CLU_013299_4_0_1"/>
<comment type="function">
    <text evidence="9">Catalyzes the synthesis of dihydrouridine, a modified base found in the D-loop of most tRNAs.</text>
</comment>
<evidence type="ECO:0000256" key="8">
    <source>
        <dbReference type="ARBA" id="ARBA00049447"/>
    </source>
</evidence>
<dbReference type="GO" id="GO:0050660">
    <property type="term" value="F:flavin adenine dinucleotide binding"/>
    <property type="evidence" value="ECO:0007669"/>
    <property type="project" value="InterPro"/>
</dbReference>
<dbReference type="Gene3D" id="3.20.20.70">
    <property type="entry name" value="Aldolase class I"/>
    <property type="match status" value="1"/>
</dbReference>
<feature type="binding site" evidence="11">
    <location>
        <begin position="226"/>
        <end position="227"/>
    </location>
    <ligand>
        <name>FMN</name>
        <dbReference type="ChEBI" id="CHEBI:58210"/>
    </ligand>
</feature>
<dbReference type="Pfam" id="PF01207">
    <property type="entry name" value="Dus"/>
    <property type="match status" value="1"/>
</dbReference>
<keyword evidence="4" id="KW-0507">mRNA processing</keyword>
<evidence type="ECO:0000313" key="13">
    <source>
        <dbReference type="EMBL" id="EPZ35139.1"/>
    </source>
</evidence>
<reference evidence="13 14" key="1">
    <citation type="journal article" date="2013" name="Curr. Biol.">
        <title>Shared signatures of parasitism and phylogenomics unite Cryptomycota and microsporidia.</title>
        <authorList>
            <person name="James T.Y."/>
            <person name="Pelin A."/>
            <person name="Bonen L."/>
            <person name="Ahrendt S."/>
            <person name="Sain D."/>
            <person name="Corradi N."/>
            <person name="Stajich J.E."/>
        </authorList>
    </citation>
    <scope>NUCLEOTIDE SEQUENCE [LARGE SCALE GENOMIC DNA]</scope>
    <source>
        <strain evidence="13 14">CSF55</strain>
    </source>
</reference>
<dbReference type="GO" id="GO:0006397">
    <property type="term" value="P:mRNA processing"/>
    <property type="evidence" value="ECO:0007669"/>
    <property type="project" value="UniProtKB-KW"/>
</dbReference>
<keyword evidence="11" id="KW-0547">Nucleotide-binding</keyword>
<dbReference type="GO" id="GO:0106414">
    <property type="term" value="F:mRNA dihydrouridine synthase activity"/>
    <property type="evidence" value="ECO:0007669"/>
    <property type="project" value="RHEA"/>
</dbReference>
<dbReference type="PROSITE" id="PS01136">
    <property type="entry name" value="UPF0034"/>
    <property type="match status" value="1"/>
</dbReference>
<evidence type="ECO:0000256" key="6">
    <source>
        <dbReference type="ARBA" id="ARBA00023002"/>
    </source>
</evidence>
<comment type="similarity">
    <text evidence="9">Belongs to the dus family.</text>
</comment>
<dbReference type="EMBL" id="KE560862">
    <property type="protein sequence ID" value="EPZ35139.1"/>
    <property type="molecule type" value="Genomic_DNA"/>
</dbReference>
<dbReference type="InterPro" id="IPR013785">
    <property type="entry name" value="Aldolase_TIM"/>
</dbReference>
<sequence>MSILDLLETDKKCINISAPMVRYSKLAFRQLVRKYNVDVAFTPVPPCTKSKNFTPRLVLIIGDLNQDDNPLVIQFAAKDPIDLLKASILVKDHVSAIDLNCGCPQKWAIQEGIGSALLDMDLEKLKDLVGTTIRNVDIPVSTKIRVHKDLRQTIDMVQGLEKIGVSWITVHGRTKNQRPSDPVDLDAIKLINESVSIPVFANGDIFTLEDVKQVQEYTKVRGVMAARGLLENPALFAGHSKTPPGCISSYINLALACGTPSAIVQGHVSMMIEKSMSNAERKMFNSLTSVHAILDYLEEHYPNIII</sequence>
<feature type="binding site" evidence="11">
    <location>
        <begin position="19"/>
        <end position="21"/>
    </location>
    <ligand>
        <name>FMN</name>
        <dbReference type="ChEBI" id="CHEBI:58210"/>
    </ligand>
</feature>
<evidence type="ECO:0000256" key="3">
    <source>
        <dbReference type="ARBA" id="ARBA00022643"/>
    </source>
</evidence>
<evidence type="ECO:0000259" key="12">
    <source>
        <dbReference type="Pfam" id="PF01207"/>
    </source>
</evidence>
<comment type="catalytic activity">
    <reaction evidence="8">
        <text>a 5,6-dihydrouridine in mRNA + NADP(+) = a uridine in mRNA + NADPH + H(+)</text>
        <dbReference type="Rhea" id="RHEA:69855"/>
        <dbReference type="Rhea" id="RHEA-COMP:14658"/>
        <dbReference type="Rhea" id="RHEA-COMP:17789"/>
        <dbReference type="ChEBI" id="CHEBI:15378"/>
        <dbReference type="ChEBI" id="CHEBI:57783"/>
        <dbReference type="ChEBI" id="CHEBI:58349"/>
        <dbReference type="ChEBI" id="CHEBI:65315"/>
        <dbReference type="ChEBI" id="CHEBI:74443"/>
    </reaction>
    <physiologicalReaction direction="right-to-left" evidence="8">
        <dbReference type="Rhea" id="RHEA:69857"/>
    </physiologicalReaction>
</comment>
<keyword evidence="2 9" id="KW-0285">Flavoprotein</keyword>
<dbReference type="AlphaFoldDB" id="A0A075AYF9"/>
<evidence type="ECO:0000313" key="14">
    <source>
        <dbReference type="Proteomes" id="UP000030755"/>
    </source>
</evidence>
<dbReference type="PANTHER" id="PTHR11082">
    <property type="entry name" value="TRNA-DIHYDROURIDINE SYNTHASE"/>
    <property type="match status" value="1"/>
</dbReference>
<dbReference type="EC" id="1.3.1.-" evidence="9"/>
<feature type="domain" description="DUS-like FMN-binding" evidence="12">
    <location>
        <begin position="18"/>
        <end position="278"/>
    </location>
</feature>
<comment type="cofactor">
    <cofactor evidence="1 9 11">
        <name>FMN</name>
        <dbReference type="ChEBI" id="CHEBI:58210"/>
    </cofactor>
</comment>
<evidence type="ECO:0000256" key="5">
    <source>
        <dbReference type="ARBA" id="ARBA00022694"/>
    </source>
</evidence>
<feature type="binding site" evidence="11">
    <location>
        <position position="171"/>
    </location>
    <ligand>
        <name>FMN</name>
        <dbReference type="ChEBI" id="CHEBI:58210"/>
    </ligand>
</feature>
<keyword evidence="14" id="KW-1185">Reference proteome</keyword>
<comment type="catalytic activity">
    <reaction evidence="7">
        <text>a 5,6-dihydrouridine in mRNA + NAD(+) = a uridine in mRNA + NADH + H(+)</text>
        <dbReference type="Rhea" id="RHEA:69851"/>
        <dbReference type="Rhea" id="RHEA-COMP:14658"/>
        <dbReference type="Rhea" id="RHEA-COMP:17789"/>
        <dbReference type="ChEBI" id="CHEBI:15378"/>
        <dbReference type="ChEBI" id="CHEBI:57540"/>
        <dbReference type="ChEBI" id="CHEBI:57945"/>
        <dbReference type="ChEBI" id="CHEBI:65315"/>
        <dbReference type="ChEBI" id="CHEBI:74443"/>
    </reaction>
    <physiologicalReaction direction="right-to-left" evidence="7">
        <dbReference type="Rhea" id="RHEA:69853"/>
    </physiologicalReaction>
</comment>
<accession>A0A075AYF9</accession>
<keyword evidence="5 9" id="KW-0819">tRNA processing</keyword>
<evidence type="ECO:0000256" key="2">
    <source>
        <dbReference type="ARBA" id="ARBA00022630"/>
    </source>
</evidence>
<keyword evidence="3 9" id="KW-0288">FMN</keyword>
<dbReference type="CDD" id="cd02801">
    <property type="entry name" value="DUS_like_FMN"/>
    <property type="match status" value="1"/>
</dbReference>
<dbReference type="InterPro" id="IPR035587">
    <property type="entry name" value="DUS-like_FMN-bd"/>
</dbReference>
<evidence type="ECO:0000256" key="11">
    <source>
        <dbReference type="PIRSR" id="PIRSR006621-2"/>
    </source>
</evidence>
<dbReference type="GO" id="GO:0102266">
    <property type="term" value="F:tRNA-dihydrouridine20a synthase activity"/>
    <property type="evidence" value="ECO:0007669"/>
    <property type="project" value="EnsemblFungi"/>
</dbReference>
<feature type="binding site" evidence="11">
    <location>
        <position position="143"/>
    </location>
    <ligand>
        <name>FMN</name>
        <dbReference type="ChEBI" id="CHEBI:58210"/>
    </ligand>
</feature>
<dbReference type="PANTHER" id="PTHR11082:SF31">
    <property type="entry name" value="TRNA-DIHYDROURIDINE(20A_20B) SYNTHASE [NAD(P)+]-LIKE"/>
    <property type="match status" value="1"/>
</dbReference>
<dbReference type="Proteomes" id="UP000030755">
    <property type="component" value="Unassembled WGS sequence"/>
</dbReference>
<dbReference type="OrthoDB" id="9977870at2759"/>
<evidence type="ECO:0000256" key="4">
    <source>
        <dbReference type="ARBA" id="ARBA00022664"/>
    </source>
</evidence>
<protein>
    <recommendedName>
        <fullName evidence="9">tRNA-dihydrouridine synthase</fullName>
        <ecNumber evidence="9">1.3.1.-</ecNumber>
    </recommendedName>
</protein>